<reference evidence="2 3" key="1">
    <citation type="submission" date="2019-10" db="EMBL/GenBank/DDBJ databases">
        <title>Whole-genome sequence of the extremophile Heliorestis acidaminivorans DSM 24790.</title>
        <authorList>
            <person name="Kyndt J.A."/>
            <person name="Meyer T.E."/>
        </authorList>
    </citation>
    <scope>NUCLEOTIDE SEQUENCE [LARGE SCALE GENOMIC DNA]</scope>
    <source>
        <strain evidence="2 3">DSM 24790</strain>
    </source>
</reference>
<feature type="transmembrane region" description="Helical" evidence="1">
    <location>
        <begin position="57"/>
        <end position="77"/>
    </location>
</feature>
<dbReference type="RefSeq" id="WP_151619570.1">
    <property type="nucleotide sequence ID" value="NZ_WBXO01000004.1"/>
</dbReference>
<dbReference type="Proteomes" id="UP000468766">
    <property type="component" value="Unassembled WGS sequence"/>
</dbReference>
<dbReference type="OrthoDB" id="306518at2"/>
<keyword evidence="1" id="KW-0812">Transmembrane</keyword>
<sequence>MRLREQRKFLPFLGRFTTIHLITYGVIGALFLLVQGLMPEAKRVVLDFFMPYRSLDLIVLASQILRGAIMALVLYPFYDLIVKNEHRGLILFSVLWGLAILGSLEPLPGSIEGFIYTKTTFLEHFVVLVVTALQFILFTWLFLRWEDKSEGLSSRVAFRGNGIGGYIRRYTLVHVTIYWIVGMLFYQIAGYEELMSQMDVFQHYRSLDNFIMVFVVFFGQIARGALIAFLLYPFYKVFVRKEHGWLLLFGLLFGLKVLGSPIFIIESIEFFTAVDSLSEVMEMLTIGVPEILAQSFFISILFFWWERKRLRNGGVFFSKLS</sequence>
<proteinExistence type="predicted"/>
<accession>A0A6I0F397</accession>
<feature type="transmembrane region" description="Helical" evidence="1">
    <location>
        <begin position="12"/>
        <end position="37"/>
    </location>
</feature>
<feature type="transmembrane region" description="Helical" evidence="1">
    <location>
        <begin position="284"/>
        <end position="305"/>
    </location>
</feature>
<keyword evidence="3" id="KW-1185">Reference proteome</keyword>
<keyword evidence="1" id="KW-1133">Transmembrane helix</keyword>
<gene>
    <name evidence="2" type="ORF">F9B85_06460</name>
</gene>
<dbReference type="EMBL" id="WBXO01000004">
    <property type="protein sequence ID" value="KAB2952911.1"/>
    <property type="molecule type" value="Genomic_DNA"/>
</dbReference>
<protein>
    <submittedName>
        <fullName evidence="2">Uncharacterized protein</fullName>
    </submittedName>
</protein>
<dbReference type="AlphaFoldDB" id="A0A6I0F397"/>
<evidence type="ECO:0000256" key="1">
    <source>
        <dbReference type="SAM" id="Phobius"/>
    </source>
</evidence>
<feature type="transmembrane region" description="Helical" evidence="1">
    <location>
        <begin position="124"/>
        <end position="145"/>
    </location>
</feature>
<feature type="transmembrane region" description="Helical" evidence="1">
    <location>
        <begin position="89"/>
        <end position="104"/>
    </location>
</feature>
<evidence type="ECO:0000313" key="2">
    <source>
        <dbReference type="EMBL" id="KAB2952911.1"/>
    </source>
</evidence>
<evidence type="ECO:0000313" key="3">
    <source>
        <dbReference type="Proteomes" id="UP000468766"/>
    </source>
</evidence>
<name>A0A6I0F397_9FIRM</name>
<organism evidence="2 3">
    <name type="scientific">Heliorestis acidaminivorans</name>
    <dbReference type="NCBI Taxonomy" id="553427"/>
    <lineage>
        <taxon>Bacteria</taxon>
        <taxon>Bacillati</taxon>
        <taxon>Bacillota</taxon>
        <taxon>Clostridia</taxon>
        <taxon>Eubacteriales</taxon>
        <taxon>Heliobacteriaceae</taxon>
        <taxon>Heliorestis</taxon>
    </lineage>
</organism>
<comment type="caution">
    <text evidence="2">The sequence shown here is derived from an EMBL/GenBank/DDBJ whole genome shotgun (WGS) entry which is preliminary data.</text>
</comment>
<keyword evidence="1" id="KW-0472">Membrane</keyword>
<feature type="transmembrane region" description="Helical" evidence="1">
    <location>
        <begin position="244"/>
        <end position="264"/>
    </location>
</feature>
<feature type="transmembrane region" description="Helical" evidence="1">
    <location>
        <begin position="209"/>
        <end position="232"/>
    </location>
</feature>
<feature type="transmembrane region" description="Helical" evidence="1">
    <location>
        <begin position="166"/>
        <end position="189"/>
    </location>
</feature>